<comment type="similarity">
    <text evidence="2 5">Belongs to the nucleoporin interacting component (NIC) family.</text>
</comment>
<dbReference type="GO" id="GO:0006606">
    <property type="term" value="P:protein import into nucleus"/>
    <property type="evidence" value="ECO:0007669"/>
    <property type="project" value="TreeGrafter"/>
</dbReference>
<dbReference type="Proteomes" id="UP000515160">
    <property type="component" value="Chromosome 2L"/>
</dbReference>
<gene>
    <name evidence="7" type="primary">LOC117565303</name>
</gene>
<keyword evidence="5" id="KW-0813">Transport</keyword>
<dbReference type="RefSeq" id="XP_034100231.1">
    <property type="nucleotide sequence ID" value="XM_034244340.2"/>
</dbReference>
<comment type="subcellular location">
    <subcellularLocation>
        <location evidence="1 5">Nucleus</location>
        <location evidence="1 5">Nuclear pore complex</location>
    </subcellularLocation>
</comment>
<evidence type="ECO:0000256" key="1">
    <source>
        <dbReference type="ARBA" id="ARBA00004567"/>
    </source>
</evidence>
<keyword evidence="5" id="KW-0811">Translocation</keyword>
<dbReference type="PANTHER" id="PTHR11225">
    <property type="entry name" value="NUCLEAR PORE COMPLEX PROTEIN NUP93 NUCLEOPORIN NUP93 DEAD EYE PROTEIN"/>
    <property type="match status" value="1"/>
</dbReference>
<protein>
    <recommendedName>
        <fullName evidence="5">Nuclear pore protein</fullName>
    </recommendedName>
</protein>
<dbReference type="OrthoDB" id="1918363at2759"/>
<dbReference type="InterPro" id="IPR007231">
    <property type="entry name" value="Nucleoporin_int_Nup93/Nic96"/>
</dbReference>
<dbReference type="GO" id="GO:0017056">
    <property type="term" value="F:structural constituent of nuclear pore"/>
    <property type="evidence" value="ECO:0007669"/>
    <property type="project" value="InterPro"/>
</dbReference>
<evidence type="ECO:0000313" key="7">
    <source>
        <dbReference type="RefSeq" id="XP_034100231.1"/>
    </source>
</evidence>
<keyword evidence="5" id="KW-0653">Protein transport</keyword>
<evidence type="ECO:0000313" key="6">
    <source>
        <dbReference type="Proteomes" id="UP000515160"/>
    </source>
</evidence>
<dbReference type="Pfam" id="PF04097">
    <property type="entry name" value="Nic96"/>
    <property type="match status" value="1"/>
</dbReference>
<keyword evidence="5" id="KW-0509">mRNA transport</keyword>
<dbReference type="GeneID" id="117565303"/>
<keyword evidence="3 5" id="KW-0906">Nuclear pore complex</keyword>
<keyword evidence="4 5" id="KW-0539">Nucleus</keyword>
<proteinExistence type="inferred from homology"/>
<evidence type="ECO:0000256" key="2">
    <source>
        <dbReference type="ARBA" id="ARBA00010186"/>
    </source>
</evidence>
<dbReference type="GO" id="GO:0005643">
    <property type="term" value="C:nuclear pore"/>
    <property type="evidence" value="ECO:0007669"/>
    <property type="project" value="UniProtKB-SubCell"/>
</dbReference>
<dbReference type="GO" id="GO:0016973">
    <property type="term" value="P:poly(A)+ mRNA export from nucleus"/>
    <property type="evidence" value="ECO:0007669"/>
    <property type="project" value="TreeGrafter"/>
</dbReference>
<dbReference type="PANTHER" id="PTHR11225:SF4">
    <property type="entry name" value="NUCLEAR PORE COMPLEX PROTEIN NUP93"/>
    <property type="match status" value="1"/>
</dbReference>
<keyword evidence="6" id="KW-1185">Reference proteome</keyword>
<name>A0A6P8W988_DROAB</name>
<accession>A0A6P8W988</accession>
<reference evidence="7" key="1">
    <citation type="submission" date="2025-08" db="UniProtKB">
        <authorList>
            <consortium name="RefSeq"/>
        </authorList>
    </citation>
    <scope>IDENTIFICATION</scope>
    <source>
        <strain evidence="7">15112-1751.03</strain>
        <tissue evidence="7">Whole Adult</tissue>
    </source>
</reference>
<sequence length="796" mass="92193">MNPSLSELLERAKCLVNQTTMGTTAQLPVELTLPEVLQKADEMHTRLTGQSMDSQRTIQMFSQSGIDMSKMARKVQNLQCMIFEPDEMPDTDVPGLLQRMQQKSIIDIIEETNANVFKTIEKRRWQWQFQEWEDEKQRLFNEFDQSDTKTATVVMSNAVISSLNRIKQLYAEEIISYNNNQQRRVSLLSTFTQLAQQQLHDEQVTKMWQVLEHMAKESSSCIKARQQSPQFAQQALLYVEQGYRQYIRSSLRRSRIGFKCGGIPSLYHKVKNFVCIKLQEWQSLIDFVDVVRRRPLWPHVFYSLRCGHLPSAVQFLKDWEDPQPELRELLELMHQFKTDPKLIELNSHYERLKMRLVNEYKERLSQCSDPFLKAVFAIVLDCDPVNLHGQVLQSLEDLVWAQLMLRRDLQTPLTISDVEGMMHYAYGSNYLNIAGTIPIFFQLLVLTGYFEAALEYLSRTEANEVHAVHMAIALNELSLLGVASNELEPMLGSHTDDASVLCRLNVVRLIINYAKRFEETDVYEAMNYYFLLRHYQSIDGSSLMLNVIGEFMIRNFRPQMLDLMFGKPDPNEPTFYAGGMLDRLPSTNFDKNALASKLAHDLTKRCKYEAAIEMHLITGQLDKAMDLMCCLLAQRLHINSPKENLRMILTKLTNRLYSGGAPCSLFLSSNEILAFKLLSKLMKFFDRFHAGDYDQALEVLDDTELIPKSYLEVDFCLSKVKMLGADAVKVFPNVLLSTMKIYFRQYKKQKSQQSGAMLLLRERAKVLINFAAYLPHRLPPNINMRLVKMELQMQDN</sequence>
<organism evidence="6 7">
    <name type="scientific">Drosophila albomicans</name>
    <name type="common">Fruit fly</name>
    <dbReference type="NCBI Taxonomy" id="7291"/>
    <lineage>
        <taxon>Eukaryota</taxon>
        <taxon>Metazoa</taxon>
        <taxon>Ecdysozoa</taxon>
        <taxon>Arthropoda</taxon>
        <taxon>Hexapoda</taxon>
        <taxon>Insecta</taxon>
        <taxon>Pterygota</taxon>
        <taxon>Neoptera</taxon>
        <taxon>Endopterygota</taxon>
        <taxon>Diptera</taxon>
        <taxon>Brachycera</taxon>
        <taxon>Muscomorpha</taxon>
        <taxon>Ephydroidea</taxon>
        <taxon>Drosophilidae</taxon>
        <taxon>Drosophila</taxon>
    </lineage>
</organism>
<keyword evidence="5" id="KW-0472">Membrane</keyword>
<dbReference type="AlphaFoldDB" id="A0A6P8W988"/>
<evidence type="ECO:0000256" key="4">
    <source>
        <dbReference type="ARBA" id="ARBA00023242"/>
    </source>
</evidence>
<evidence type="ECO:0000256" key="3">
    <source>
        <dbReference type="ARBA" id="ARBA00023132"/>
    </source>
</evidence>
<evidence type="ECO:0000256" key="5">
    <source>
        <dbReference type="RuleBase" id="RU364035"/>
    </source>
</evidence>